<evidence type="ECO:0000313" key="1">
    <source>
        <dbReference type="EMBL" id="MBA4659502.1"/>
    </source>
</evidence>
<proteinExistence type="predicted"/>
<reference evidence="1" key="2">
    <citation type="submission" date="2020-07" db="EMBL/GenBank/DDBJ databases">
        <authorList>
            <person name="Vera ALvarez R."/>
            <person name="Arias-Moreno D.M."/>
            <person name="Jimenez-Jacinto V."/>
            <person name="Jimenez-Bremont J.F."/>
            <person name="Swaminathan K."/>
            <person name="Moose S.P."/>
            <person name="Guerrero-Gonzalez M.L."/>
            <person name="Marino-Ramirez L."/>
            <person name="Landsman D."/>
            <person name="Rodriguez-Kessler M."/>
            <person name="Delgado-Sanchez P."/>
        </authorList>
    </citation>
    <scope>NUCLEOTIDE SEQUENCE</scope>
    <source>
        <tissue evidence="1">Cladode</tissue>
    </source>
</reference>
<organism evidence="1">
    <name type="scientific">Opuntia streptacantha</name>
    <name type="common">Prickly pear cactus</name>
    <name type="synonym">Opuntia cardona</name>
    <dbReference type="NCBI Taxonomy" id="393608"/>
    <lineage>
        <taxon>Eukaryota</taxon>
        <taxon>Viridiplantae</taxon>
        <taxon>Streptophyta</taxon>
        <taxon>Embryophyta</taxon>
        <taxon>Tracheophyta</taxon>
        <taxon>Spermatophyta</taxon>
        <taxon>Magnoliopsida</taxon>
        <taxon>eudicotyledons</taxon>
        <taxon>Gunneridae</taxon>
        <taxon>Pentapetalae</taxon>
        <taxon>Caryophyllales</taxon>
        <taxon>Cactineae</taxon>
        <taxon>Cactaceae</taxon>
        <taxon>Opuntioideae</taxon>
        <taxon>Opuntia</taxon>
    </lineage>
</organism>
<reference evidence="1" key="1">
    <citation type="journal article" date="2013" name="J. Plant Res.">
        <title>Effect of fungi and light on seed germination of three Opuntia species from semiarid lands of central Mexico.</title>
        <authorList>
            <person name="Delgado-Sanchez P."/>
            <person name="Jimenez-Bremont J.F."/>
            <person name="Guerrero-Gonzalez Mde L."/>
            <person name="Flores J."/>
        </authorList>
    </citation>
    <scope>NUCLEOTIDE SEQUENCE</scope>
    <source>
        <tissue evidence="1">Cladode</tissue>
    </source>
</reference>
<dbReference type="AlphaFoldDB" id="A0A7C9E5F5"/>
<dbReference type="EMBL" id="GISG01204132">
    <property type="protein sequence ID" value="MBA4659502.1"/>
    <property type="molecule type" value="Transcribed_RNA"/>
</dbReference>
<protein>
    <submittedName>
        <fullName evidence="1">Uncharacterized protein</fullName>
    </submittedName>
</protein>
<accession>A0A7C9E5F5</accession>
<name>A0A7C9E5F5_OPUST</name>
<sequence length="120" mass="14704">MPNRDLSRERNYVKSCITPYWNSKGISVFSVEYGLYYRMKVLMEILKSSHFQRLQRLWDEVLTCCKMDKNTPLCLTRYLCLMHLKRMYLWRSHNWFRVHLMVIRSVFLLMVKLARVKHLP</sequence>